<gene>
    <name evidence="1" type="ORF">K3G42_028288</name>
</gene>
<accession>A0ACB8FS63</accession>
<keyword evidence="2" id="KW-1185">Reference proteome</keyword>
<name>A0ACB8FS63_9SAUR</name>
<evidence type="ECO:0000313" key="1">
    <source>
        <dbReference type="EMBL" id="KAH8008197.1"/>
    </source>
</evidence>
<comment type="caution">
    <text evidence="1">The sequence shown here is derived from an EMBL/GenBank/DDBJ whole genome shotgun (WGS) entry which is preliminary data.</text>
</comment>
<dbReference type="Proteomes" id="UP000827872">
    <property type="component" value="Linkage Group LG06"/>
</dbReference>
<proteinExistence type="predicted"/>
<protein>
    <submittedName>
        <fullName evidence="1">Uncharacterized protein</fullName>
    </submittedName>
</protein>
<sequence>MLSLRWNMSQLLAHAARTPGVGRRDGVRAGPPLAADLSRQADNGSEPDEWRRRDNKLLLGKGVSYWRCWILTMTTEHDDNDLLL</sequence>
<dbReference type="EMBL" id="CM037619">
    <property type="protein sequence ID" value="KAH8008197.1"/>
    <property type="molecule type" value="Genomic_DNA"/>
</dbReference>
<evidence type="ECO:0000313" key="2">
    <source>
        <dbReference type="Proteomes" id="UP000827872"/>
    </source>
</evidence>
<reference evidence="1" key="1">
    <citation type="submission" date="2021-08" db="EMBL/GenBank/DDBJ databases">
        <title>The first chromosome-level gecko genome reveals the dynamic sex chromosomes of Neotropical dwarf geckos (Sphaerodactylidae: Sphaerodactylus).</title>
        <authorList>
            <person name="Pinto B.J."/>
            <person name="Keating S.E."/>
            <person name="Gamble T."/>
        </authorList>
    </citation>
    <scope>NUCLEOTIDE SEQUENCE</scope>
    <source>
        <strain evidence="1">TG3544</strain>
    </source>
</reference>
<organism evidence="1 2">
    <name type="scientific">Sphaerodactylus townsendi</name>
    <dbReference type="NCBI Taxonomy" id="933632"/>
    <lineage>
        <taxon>Eukaryota</taxon>
        <taxon>Metazoa</taxon>
        <taxon>Chordata</taxon>
        <taxon>Craniata</taxon>
        <taxon>Vertebrata</taxon>
        <taxon>Euteleostomi</taxon>
        <taxon>Lepidosauria</taxon>
        <taxon>Squamata</taxon>
        <taxon>Bifurcata</taxon>
        <taxon>Gekkota</taxon>
        <taxon>Sphaerodactylidae</taxon>
        <taxon>Sphaerodactylus</taxon>
    </lineage>
</organism>